<dbReference type="PANTHER" id="PTHR31851">
    <property type="entry name" value="FE(2+)/MN(2+) TRANSPORTER PCL1"/>
    <property type="match status" value="1"/>
</dbReference>
<protein>
    <submittedName>
        <fullName evidence="7">VIT1/CCC1 family predicted Fe2+/Mn2+ transporter</fullName>
    </submittedName>
</protein>
<comment type="caution">
    <text evidence="7">The sequence shown here is derived from an EMBL/GenBank/DDBJ whole genome shotgun (WGS) entry which is preliminary data.</text>
</comment>
<feature type="transmembrane region" description="Helical" evidence="6">
    <location>
        <begin position="219"/>
        <end position="241"/>
    </location>
</feature>
<keyword evidence="4 6" id="KW-0472">Membrane</keyword>
<sequence>MTGTARSAPRGGRQGLADGGSSGRWLRPTVFGAMDGLVTNISLVAGVGGGGADRGVIVLAGLASLVARALSMALGEYASVSTQNHATVVEAEAERAQHVRDPGAEETELAVAYAKLGLSEHTARLVAREVHANPDVALQVHLAQELGIVLDRRPSAWLAGISSFSSFTIGGLIPLIPFLVGSPSLIVGLGVAGLGLFVAGVLTAPFTHRGWWQSGLRQLLLGAVAAGATYLIGTAIGVTIAG</sequence>
<keyword evidence="2 6" id="KW-0812">Transmembrane</keyword>
<name>A0A4R2QFP3_9PSEU</name>
<dbReference type="OrthoDB" id="188924at2"/>
<feature type="compositionally biased region" description="Gly residues" evidence="5">
    <location>
        <begin position="12"/>
        <end position="21"/>
    </location>
</feature>
<keyword evidence="3 6" id="KW-1133">Transmembrane helix</keyword>
<dbReference type="InterPro" id="IPR008217">
    <property type="entry name" value="Ccc1_fam"/>
</dbReference>
<evidence type="ECO:0000256" key="4">
    <source>
        <dbReference type="ARBA" id="ARBA00023136"/>
    </source>
</evidence>
<evidence type="ECO:0000313" key="7">
    <source>
        <dbReference type="EMBL" id="TCP47334.1"/>
    </source>
</evidence>
<dbReference type="RefSeq" id="WP_132879293.1">
    <property type="nucleotide sequence ID" value="NZ_SLXQ01000012.1"/>
</dbReference>
<evidence type="ECO:0000256" key="3">
    <source>
        <dbReference type="ARBA" id="ARBA00022989"/>
    </source>
</evidence>
<evidence type="ECO:0000256" key="1">
    <source>
        <dbReference type="ARBA" id="ARBA00004127"/>
    </source>
</evidence>
<dbReference type="GO" id="GO:0030026">
    <property type="term" value="P:intracellular manganese ion homeostasis"/>
    <property type="evidence" value="ECO:0007669"/>
    <property type="project" value="InterPro"/>
</dbReference>
<evidence type="ECO:0000256" key="6">
    <source>
        <dbReference type="SAM" id="Phobius"/>
    </source>
</evidence>
<dbReference type="GO" id="GO:0005384">
    <property type="term" value="F:manganese ion transmembrane transporter activity"/>
    <property type="evidence" value="ECO:0007669"/>
    <property type="project" value="InterPro"/>
</dbReference>
<dbReference type="EMBL" id="SLXQ01000012">
    <property type="protein sequence ID" value="TCP47334.1"/>
    <property type="molecule type" value="Genomic_DNA"/>
</dbReference>
<gene>
    <name evidence="7" type="ORF">EV191_112130</name>
</gene>
<comment type="subcellular location">
    <subcellularLocation>
        <location evidence="1">Endomembrane system</location>
        <topology evidence="1">Multi-pass membrane protein</topology>
    </subcellularLocation>
</comment>
<evidence type="ECO:0000256" key="5">
    <source>
        <dbReference type="SAM" id="MobiDB-lite"/>
    </source>
</evidence>
<dbReference type="Pfam" id="PF01988">
    <property type="entry name" value="VIT1"/>
    <property type="match status" value="1"/>
</dbReference>
<dbReference type="AlphaFoldDB" id="A0A4R2QFP3"/>
<feature type="region of interest" description="Disordered" evidence="5">
    <location>
        <begin position="1"/>
        <end position="21"/>
    </location>
</feature>
<feature type="transmembrane region" description="Helical" evidence="6">
    <location>
        <begin position="185"/>
        <end position="207"/>
    </location>
</feature>
<dbReference type="Proteomes" id="UP000294911">
    <property type="component" value="Unassembled WGS sequence"/>
</dbReference>
<accession>A0A4R2QFP3</accession>
<feature type="transmembrane region" description="Helical" evidence="6">
    <location>
        <begin position="156"/>
        <end position="179"/>
    </location>
</feature>
<reference evidence="7 8" key="1">
    <citation type="submission" date="2019-03" db="EMBL/GenBank/DDBJ databases">
        <title>Genomic Encyclopedia of Type Strains, Phase IV (KMG-IV): sequencing the most valuable type-strain genomes for metagenomic binning, comparative biology and taxonomic classification.</title>
        <authorList>
            <person name="Goeker M."/>
        </authorList>
    </citation>
    <scope>NUCLEOTIDE SEQUENCE [LARGE SCALE GENOMIC DNA]</scope>
    <source>
        <strain evidence="7 8">DSM 45765</strain>
    </source>
</reference>
<evidence type="ECO:0000313" key="8">
    <source>
        <dbReference type="Proteomes" id="UP000294911"/>
    </source>
</evidence>
<evidence type="ECO:0000256" key="2">
    <source>
        <dbReference type="ARBA" id="ARBA00022692"/>
    </source>
</evidence>
<proteinExistence type="predicted"/>
<organism evidence="7 8">
    <name type="scientific">Tamaricihabitans halophyticus</name>
    <dbReference type="NCBI Taxonomy" id="1262583"/>
    <lineage>
        <taxon>Bacteria</taxon>
        <taxon>Bacillati</taxon>
        <taxon>Actinomycetota</taxon>
        <taxon>Actinomycetes</taxon>
        <taxon>Pseudonocardiales</taxon>
        <taxon>Pseudonocardiaceae</taxon>
        <taxon>Tamaricihabitans</taxon>
    </lineage>
</organism>
<keyword evidence="8" id="KW-1185">Reference proteome</keyword>
<dbReference type="GO" id="GO:0012505">
    <property type="term" value="C:endomembrane system"/>
    <property type="evidence" value="ECO:0007669"/>
    <property type="project" value="UniProtKB-SubCell"/>
</dbReference>